<sequence length="45" mass="5203">MASGARAWWKLSRFCVGATQWCMTNQRKSRLTQSSAGYIVYRMIT</sequence>
<dbReference type="EMBL" id="JH659134">
    <property type="protein sequence ID" value="EXL65543.1"/>
    <property type="molecule type" value="Genomic_DNA"/>
</dbReference>
<proteinExistence type="predicted"/>
<reference evidence="1" key="2">
    <citation type="submission" date="2012-05" db="EMBL/GenBank/DDBJ databases">
        <title>The Genome Annotation of Fusarium oxysporum PHW808.</title>
        <authorList>
            <consortium name="The Broad Institute Genomics Platform"/>
            <person name="Ma L.-J."/>
            <person name="Corby-Kistler H."/>
            <person name="Broz K."/>
            <person name="Gale L.R."/>
            <person name="Jonkers W."/>
            <person name="O'Donnell K."/>
            <person name="Ploetz R."/>
            <person name="Steinberg C."/>
            <person name="Schwartz D.C."/>
            <person name="VanEtten H."/>
            <person name="Zhou S."/>
            <person name="Young S.K."/>
            <person name="Zeng Q."/>
            <person name="Gargeya S."/>
            <person name="Fitzgerald M."/>
            <person name="Abouelleil A."/>
            <person name="Alvarado L."/>
            <person name="Chapman S.B."/>
            <person name="Gainer-Dewar J."/>
            <person name="Goldberg J."/>
            <person name="Griggs A."/>
            <person name="Gujja S."/>
            <person name="Hansen M."/>
            <person name="Howarth C."/>
            <person name="Imamovic A."/>
            <person name="Ireland A."/>
            <person name="Larimer J."/>
            <person name="McCowan C."/>
            <person name="Murphy C."/>
            <person name="Pearson M."/>
            <person name="Poon T.W."/>
            <person name="Priest M."/>
            <person name="Roberts A."/>
            <person name="Saif S."/>
            <person name="Shea T."/>
            <person name="Sykes S."/>
            <person name="Wortman J."/>
            <person name="Nusbaum C."/>
            <person name="Birren B."/>
        </authorList>
    </citation>
    <scope>NUCLEOTIDE SEQUENCE</scope>
    <source>
        <strain evidence="1">54008</strain>
    </source>
</reference>
<evidence type="ECO:0000313" key="1">
    <source>
        <dbReference type="EMBL" id="EXL65543.1"/>
    </source>
</evidence>
<organism evidence="1">
    <name type="scientific">Fusarium oxysporum f. sp. conglutinans race 2 54008</name>
    <dbReference type="NCBI Taxonomy" id="1089457"/>
    <lineage>
        <taxon>Eukaryota</taxon>
        <taxon>Fungi</taxon>
        <taxon>Dikarya</taxon>
        <taxon>Ascomycota</taxon>
        <taxon>Pezizomycotina</taxon>
        <taxon>Sordariomycetes</taxon>
        <taxon>Hypocreomycetidae</taxon>
        <taxon>Hypocreales</taxon>
        <taxon>Nectriaceae</taxon>
        <taxon>Fusarium</taxon>
        <taxon>Fusarium oxysporum species complex</taxon>
    </lineage>
</organism>
<gene>
    <name evidence="1" type="ORF">FOPG_18234</name>
</gene>
<reference evidence="1" key="1">
    <citation type="submission" date="2011-11" db="EMBL/GenBank/DDBJ databases">
        <title>The Genome Sequence of Fusarium oxysporum PHW808.</title>
        <authorList>
            <consortium name="The Broad Institute Genome Sequencing Platform"/>
            <person name="Ma L.-J."/>
            <person name="Gale L.R."/>
            <person name="Schwartz D.C."/>
            <person name="Zhou S."/>
            <person name="Corby-Kistler H."/>
            <person name="Young S.K."/>
            <person name="Zeng Q."/>
            <person name="Gargeya S."/>
            <person name="Fitzgerald M."/>
            <person name="Haas B."/>
            <person name="Abouelleil A."/>
            <person name="Alvarado L."/>
            <person name="Arachchi H.M."/>
            <person name="Berlin A."/>
            <person name="Brown A."/>
            <person name="Chapman S.B."/>
            <person name="Chen Z."/>
            <person name="Dunbar C."/>
            <person name="Freedman E."/>
            <person name="Gearin G."/>
            <person name="Goldberg J."/>
            <person name="Griggs A."/>
            <person name="Gujja S."/>
            <person name="Heiman D."/>
            <person name="Howarth C."/>
            <person name="Larson L."/>
            <person name="Lui A."/>
            <person name="MacDonald P.J.P."/>
            <person name="Montmayeur A."/>
            <person name="Murphy C."/>
            <person name="Neiman D."/>
            <person name="Pearson M."/>
            <person name="Priest M."/>
            <person name="Roberts A."/>
            <person name="Saif S."/>
            <person name="Shea T."/>
            <person name="Shenoy N."/>
            <person name="Sisk P."/>
            <person name="Stolte C."/>
            <person name="Sykes S."/>
            <person name="Wortman J."/>
            <person name="Nusbaum C."/>
            <person name="Birren B."/>
        </authorList>
    </citation>
    <scope>NUCLEOTIDE SEQUENCE [LARGE SCALE GENOMIC DNA]</scope>
    <source>
        <strain evidence="1">54008</strain>
    </source>
</reference>
<protein>
    <submittedName>
        <fullName evidence="1">Uncharacterized protein</fullName>
    </submittedName>
</protein>
<dbReference type="Proteomes" id="UP000030676">
    <property type="component" value="Unassembled WGS sequence"/>
</dbReference>
<name>X0GQE3_FUSOX</name>
<dbReference type="AlphaFoldDB" id="X0GQE3"/>
<accession>X0GQE3</accession>
<dbReference type="HOGENOM" id="CLU_3207704_0_0_1"/>